<reference evidence="1 2" key="1">
    <citation type="journal article" date="2020" name="J Geophys Res Biogeosci">
        <title>Magnetotaxis as an Adaptation to Enable Bacterial Shuttling of Microbial Sulfur and Sulfur Cycling Across Aquatic Oxic#Anoxic Interfaces.</title>
        <authorList>
            <person name="Li J."/>
            <person name="Liu P."/>
            <person name="Wang J."/>
            <person name="Roberts A.P."/>
            <person name="Pan Y."/>
        </authorList>
    </citation>
    <scope>NUCLEOTIDE SEQUENCE [LARGE SCALE GENOMIC DNA]</scope>
    <source>
        <strain evidence="1 2">MYR-1_YQ</strain>
    </source>
</reference>
<feature type="non-terminal residue" evidence="1">
    <location>
        <position position="1"/>
    </location>
</feature>
<accession>A0ABS6RY43</accession>
<dbReference type="EMBL" id="JABXWD010000113">
    <property type="protein sequence ID" value="MBV6341501.1"/>
    <property type="molecule type" value="Genomic_DNA"/>
</dbReference>
<organism evidence="1 2">
    <name type="scientific">Candidatus Magnetobacterium casense</name>
    <dbReference type="NCBI Taxonomy" id="1455061"/>
    <lineage>
        <taxon>Bacteria</taxon>
        <taxon>Pseudomonadati</taxon>
        <taxon>Nitrospirota</taxon>
        <taxon>Thermodesulfovibrionia</taxon>
        <taxon>Thermodesulfovibrionales</taxon>
        <taxon>Candidatus Magnetobacteriaceae</taxon>
        <taxon>Candidatus Magnetobacterium</taxon>
    </lineage>
</organism>
<gene>
    <name evidence="1" type="ORF">HWQ67_07880</name>
</gene>
<dbReference type="Proteomes" id="UP001196980">
    <property type="component" value="Unassembled WGS sequence"/>
</dbReference>
<evidence type="ECO:0000313" key="1">
    <source>
        <dbReference type="EMBL" id="MBV6341501.1"/>
    </source>
</evidence>
<name>A0ABS6RY43_9BACT</name>
<sequence>VLPLRRDGDTLRALVSGTQGMFALHELARTMGLTPEAIKVEQERLLDLINHAYGMIGSAAEVMSDMAEGDFYFRAILINRNQL</sequence>
<evidence type="ECO:0000313" key="2">
    <source>
        <dbReference type="Proteomes" id="UP001196980"/>
    </source>
</evidence>
<comment type="caution">
    <text evidence="1">The sequence shown here is derived from an EMBL/GenBank/DDBJ whole genome shotgun (WGS) entry which is preliminary data.</text>
</comment>
<keyword evidence="2" id="KW-1185">Reference proteome</keyword>
<protein>
    <submittedName>
        <fullName evidence="1">Uncharacterized protein</fullName>
    </submittedName>
</protein>
<proteinExistence type="predicted"/>
<dbReference type="RefSeq" id="WP_218252136.1">
    <property type="nucleotide sequence ID" value="NZ_JABXWD010000113.1"/>
</dbReference>